<accession>A0A7J0GG00</accession>
<dbReference type="Proteomes" id="UP000585474">
    <property type="component" value="Unassembled WGS sequence"/>
</dbReference>
<proteinExistence type="predicted"/>
<name>A0A7J0GG00_9ERIC</name>
<dbReference type="AlphaFoldDB" id="A0A7J0GG00"/>
<evidence type="ECO:0000313" key="2">
    <source>
        <dbReference type="Proteomes" id="UP000585474"/>
    </source>
</evidence>
<organism evidence="1 2">
    <name type="scientific">Actinidia rufa</name>
    <dbReference type="NCBI Taxonomy" id="165716"/>
    <lineage>
        <taxon>Eukaryota</taxon>
        <taxon>Viridiplantae</taxon>
        <taxon>Streptophyta</taxon>
        <taxon>Embryophyta</taxon>
        <taxon>Tracheophyta</taxon>
        <taxon>Spermatophyta</taxon>
        <taxon>Magnoliopsida</taxon>
        <taxon>eudicotyledons</taxon>
        <taxon>Gunneridae</taxon>
        <taxon>Pentapetalae</taxon>
        <taxon>asterids</taxon>
        <taxon>Ericales</taxon>
        <taxon>Actinidiaceae</taxon>
        <taxon>Actinidia</taxon>
    </lineage>
</organism>
<protein>
    <submittedName>
        <fullName evidence="1">Uncharacterized protein</fullName>
    </submittedName>
</protein>
<comment type="caution">
    <text evidence="1">The sequence shown here is derived from an EMBL/GenBank/DDBJ whole genome shotgun (WGS) entry which is preliminary data.</text>
</comment>
<keyword evidence="2" id="KW-1185">Reference proteome</keyword>
<sequence length="129" mass="13661">MKPESFGACSKEGEGVVGAMGMVPMDSQSDEELNGDGHEWIRWRFPMFSKLELLACVGFSILVMVSVLGDPVVQANTLVVVGDDSVVAGGMAEDVVATREEGEGKRVWGPPEVGGEVWGGEGFFEGGRP</sequence>
<dbReference type="EMBL" id="BJWL01000021">
    <property type="protein sequence ID" value="GFZ09628.1"/>
    <property type="molecule type" value="Genomic_DNA"/>
</dbReference>
<reference evidence="1 2" key="1">
    <citation type="submission" date="2019-07" db="EMBL/GenBank/DDBJ databases">
        <title>De Novo Assembly of kiwifruit Actinidia rufa.</title>
        <authorList>
            <person name="Sugita-Konishi S."/>
            <person name="Sato K."/>
            <person name="Mori E."/>
            <person name="Abe Y."/>
            <person name="Kisaki G."/>
            <person name="Hamano K."/>
            <person name="Suezawa K."/>
            <person name="Otani M."/>
            <person name="Fukuda T."/>
            <person name="Manabe T."/>
            <person name="Gomi K."/>
            <person name="Tabuchi M."/>
            <person name="Akimitsu K."/>
            <person name="Kataoka I."/>
        </authorList>
    </citation>
    <scope>NUCLEOTIDE SEQUENCE [LARGE SCALE GENOMIC DNA]</scope>
    <source>
        <strain evidence="2">cv. Fuchu</strain>
    </source>
</reference>
<gene>
    <name evidence="1" type="ORF">Acr_21g0002270</name>
</gene>
<evidence type="ECO:0000313" key="1">
    <source>
        <dbReference type="EMBL" id="GFZ09628.1"/>
    </source>
</evidence>